<sequence length="121" mass="12667">MATATAVGGAVVDTNRTHLFNPNWPPHARFHDAQTISLGALLGGAGLYALHGRGDEAAGAALPALFWASMASAFLYPGTGGLQAEFPELIPRVRGVWLDERFAAATMLGLGAVGYVLARHR</sequence>
<comment type="caution">
    <text evidence="2">The sequence shown here is derived from an EMBL/GenBank/DDBJ whole genome shotgun (WGS) entry which is preliminary data.</text>
</comment>
<dbReference type="InterPro" id="IPR046580">
    <property type="entry name" value="DUF6640"/>
</dbReference>
<dbReference type="Pfam" id="PF20345">
    <property type="entry name" value="DUF6640"/>
    <property type="match status" value="1"/>
</dbReference>
<evidence type="ECO:0000256" key="1">
    <source>
        <dbReference type="SAM" id="Phobius"/>
    </source>
</evidence>
<keyword evidence="3" id="KW-1185">Reference proteome</keyword>
<gene>
    <name evidence="2" type="ORF">J2S39_001575</name>
</gene>
<reference evidence="2" key="1">
    <citation type="submission" date="2023-07" db="EMBL/GenBank/DDBJ databases">
        <title>Sequencing the genomes of 1000 actinobacteria strains.</title>
        <authorList>
            <person name="Klenk H.-P."/>
        </authorList>
    </citation>
    <scope>NUCLEOTIDE SEQUENCE</scope>
    <source>
        <strain evidence="2">DSM 107476</strain>
    </source>
</reference>
<dbReference type="Proteomes" id="UP001180840">
    <property type="component" value="Unassembled WGS sequence"/>
</dbReference>
<dbReference type="EMBL" id="JAVDXZ010000001">
    <property type="protein sequence ID" value="MDR7329899.1"/>
    <property type="molecule type" value="Genomic_DNA"/>
</dbReference>
<feature type="transmembrane region" description="Helical" evidence="1">
    <location>
        <begin position="102"/>
        <end position="118"/>
    </location>
</feature>
<feature type="transmembrane region" description="Helical" evidence="1">
    <location>
        <begin position="33"/>
        <end position="50"/>
    </location>
</feature>
<evidence type="ECO:0000313" key="2">
    <source>
        <dbReference type="EMBL" id="MDR7329899.1"/>
    </source>
</evidence>
<feature type="transmembrane region" description="Helical" evidence="1">
    <location>
        <begin position="57"/>
        <end position="76"/>
    </location>
</feature>
<keyword evidence="1" id="KW-0812">Transmembrane</keyword>
<organism evidence="2 3">
    <name type="scientific">Corynebacterium guangdongense</name>
    <dbReference type="NCBI Taxonomy" id="1783348"/>
    <lineage>
        <taxon>Bacteria</taxon>
        <taxon>Bacillati</taxon>
        <taxon>Actinomycetota</taxon>
        <taxon>Actinomycetes</taxon>
        <taxon>Mycobacteriales</taxon>
        <taxon>Corynebacteriaceae</taxon>
        <taxon>Corynebacterium</taxon>
    </lineage>
</organism>
<evidence type="ECO:0000313" key="3">
    <source>
        <dbReference type="Proteomes" id="UP001180840"/>
    </source>
</evidence>
<keyword evidence="1" id="KW-1133">Transmembrane helix</keyword>
<dbReference type="RefSeq" id="WP_290195096.1">
    <property type="nucleotide sequence ID" value="NZ_CP047654.1"/>
</dbReference>
<proteinExistence type="predicted"/>
<name>A0ABU1ZY94_9CORY</name>
<accession>A0ABU1ZY94</accession>
<protein>
    <submittedName>
        <fullName evidence="2">Uncharacterized protein</fullName>
    </submittedName>
</protein>
<keyword evidence="1" id="KW-0472">Membrane</keyword>